<name>X0TLD4_9ZZZZ</name>
<keyword evidence="6" id="KW-0472">Membrane</keyword>
<dbReference type="PANTHER" id="PTHR30012">
    <property type="entry name" value="GENERAL SECRETION PATHWAY PROTEIN"/>
    <property type="match status" value="1"/>
</dbReference>
<evidence type="ECO:0000256" key="3">
    <source>
        <dbReference type="ARBA" id="ARBA00022475"/>
    </source>
</evidence>
<evidence type="ECO:0000256" key="1">
    <source>
        <dbReference type="ARBA" id="ARBA00004651"/>
    </source>
</evidence>
<dbReference type="PANTHER" id="PTHR30012:SF0">
    <property type="entry name" value="TYPE II SECRETION SYSTEM PROTEIN F-RELATED"/>
    <property type="match status" value="1"/>
</dbReference>
<protein>
    <recommendedName>
        <fullName evidence="7">Type II secretion system protein GspF domain-containing protein</fullName>
    </recommendedName>
</protein>
<comment type="caution">
    <text evidence="8">The sequence shown here is derived from an EMBL/GenBank/DDBJ whole genome shotgun (WGS) entry which is preliminary data.</text>
</comment>
<evidence type="ECO:0000313" key="8">
    <source>
        <dbReference type="EMBL" id="GAF94373.1"/>
    </source>
</evidence>
<organism evidence="8">
    <name type="scientific">marine sediment metagenome</name>
    <dbReference type="NCBI Taxonomy" id="412755"/>
    <lineage>
        <taxon>unclassified sequences</taxon>
        <taxon>metagenomes</taxon>
        <taxon>ecological metagenomes</taxon>
    </lineage>
</organism>
<dbReference type="GO" id="GO:0005886">
    <property type="term" value="C:plasma membrane"/>
    <property type="evidence" value="ECO:0007669"/>
    <property type="project" value="UniProtKB-SubCell"/>
</dbReference>
<evidence type="ECO:0000256" key="4">
    <source>
        <dbReference type="ARBA" id="ARBA00022692"/>
    </source>
</evidence>
<sequence length="54" mass="5934">GKVGSKQLTQFTRQMSTLQDAGLPILRSLRILEGQTKPGVLRNALQNIIEDVEA</sequence>
<dbReference type="InterPro" id="IPR003004">
    <property type="entry name" value="GspF/PilC"/>
</dbReference>
<evidence type="ECO:0000256" key="6">
    <source>
        <dbReference type="ARBA" id="ARBA00023136"/>
    </source>
</evidence>
<proteinExistence type="inferred from homology"/>
<accession>X0TLD4</accession>
<evidence type="ECO:0000256" key="5">
    <source>
        <dbReference type="ARBA" id="ARBA00022989"/>
    </source>
</evidence>
<dbReference type="Pfam" id="PF00482">
    <property type="entry name" value="T2SSF"/>
    <property type="match status" value="1"/>
</dbReference>
<feature type="domain" description="Type II secretion system protein GspF" evidence="7">
    <location>
        <begin position="11"/>
        <end position="53"/>
    </location>
</feature>
<reference evidence="8" key="1">
    <citation type="journal article" date="2014" name="Front. Microbiol.">
        <title>High frequency of phylogenetically diverse reductive dehalogenase-homologous genes in deep subseafloor sedimentary metagenomes.</title>
        <authorList>
            <person name="Kawai M."/>
            <person name="Futagami T."/>
            <person name="Toyoda A."/>
            <person name="Takaki Y."/>
            <person name="Nishi S."/>
            <person name="Hori S."/>
            <person name="Arai W."/>
            <person name="Tsubouchi T."/>
            <person name="Morono Y."/>
            <person name="Uchiyama I."/>
            <person name="Ito T."/>
            <person name="Fujiyama A."/>
            <person name="Inagaki F."/>
            <person name="Takami H."/>
        </authorList>
    </citation>
    <scope>NUCLEOTIDE SEQUENCE</scope>
    <source>
        <strain evidence="8">Expedition CK06-06</strain>
    </source>
</reference>
<gene>
    <name evidence="8" type="ORF">S01H1_24421</name>
</gene>
<evidence type="ECO:0000256" key="2">
    <source>
        <dbReference type="ARBA" id="ARBA00005745"/>
    </source>
</evidence>
<comment type="similarity">
    <text evidence="2">Belongs to the GSP F family.</text>
</comment>
<evidence type="ECO:0000259" key="7">
    <source>
        <dbReference type="Pfam" id="PF00482"/>
    </source>
</evidence>
<dbReference type="EMBL" id="BARS01014536">
    <property type="protein sequence ID" value="GAF94373.1"/>
    <property type="molecule type" value="Genomic_DNA"/>
</dbReference>
<keyword evidence="4" id="KW-0812">Transmembrane</keyword>
<feature type="non-terminal residue" evidence="8">
    <location>
        <position position="54"/>
    </location>
</feature>
<keyword evidence="5" id="KW-1133">Transmembrane helix</keyword>
<feature type="non-terminal residue" evidence="8">
    <location>
        <position position="1"/>
    </location>
</feature>
<dbReference type="AlphaFoldDB" id="X0TLD4"/>
<dbReference type="InterPro" id="IPR042094">
    <property type="entry name" value="T2SS_GspF_sf"/>
</dbReference>
<comment type="subcellular location">
    <subcellularLocation>
        <location evidence="1">Cell membrane</location>
        <topology evidence="1">Multi-pass membrane protein</topology>
    </subcellularLocation>
</comment>
<keyword evidence="3" id="KW-1003">Cell membrane</keyword>
<dbReference type="Gene3D" id="1.20.81.30">
    <property type="entry name" value="Type II secretion system (T2SS), domain F"/>
    <property type="match status" value="1"/>
</dbReference>
<dbReference type="InterPro" id="IPR018076">
    <property type="entry name" value="T2SS_GspF_dom"/>
</dbReference>